<dbReference type="OMA" id="ECDNGDI"/>
<accession>A0A078B070</accession>
<dbReference type="SUPFAM" id="SSF50729">
    <property type="entry name" value="PH domain-like"/>
    <property type="match status" value="1"/>
</dbReference>
<dbReference type="InParanoid" id="A0A078B070"/>
<keyword evidence="2" id="KW-1185">Reference proteome</keyword>
<dbReference type="Gene3D" id="3.90.1720.10">
    <property type="entry name" value="endopeptidase domain like (from Nostoc punctiforme)"/>
    <property type="match status" value="1"/>
</dbReference>
<gene>
    <name evidence="1" type="primary">Contig8499.g9069</name>
    <name evidence="1" type="ORF">STYLEM_15568</name>
</gene>
<protein>
    <submittedName>
        <fullName evidence="1">Uncharacterized protein</fullName>
    </submittedName>
</protein>
<dbReference type="InterPro" id="IPR038765">
    <property type="entry name" value="Papain-like_cys_pep_sf"/>
</dbReference>
<evidence type="ECO:0000313" key="2">
    <source>
        <dbReference type="Proteomes" id="UP000039865"/>
    </source>
</evidence>
<organism evidence="1 2">
    <name type="scientific">Stylonychia lemnae</name>
    <name type="common">Ciliate</name>
    <dbReference type="NCBI Taxonomy" id="5949"/>
    <lineage>
        <taxon>Eukaryota</taxon>
        <taxon>Sar</taxon>
        <taxon>Alveolata</taxon>
        <taxon>Ciliophora</taxon>
        <taxon>Intramacronucleata</taxon>
        <taxon>Spirotrichea</taxon>
        <taxon>Stichotrichia</taxon>
        <taxon>Sporadotrichida</taxon>
        <taxon>Oxytrichidae</taxon>
        <taxon>Stylonychinae</taxon>
        <taxon>Stylonychia</taxon>
    </lineage>
</organism>
<name>A0A078B070_STYLE</name>
<proteinExistence type="predicted"/>
<dbReference type="PANTHER" id="PTHR47112">
    <property type="entry name" value="PX DOMAIN-CONTAINING PROTEIN"/>
    <property type="match status" value="1"/>
</dbReference>
<reference evidence="1 2" key="1">
    <citation type="submission" date="2014-06" db="EMBL/GenBank/DDBJ databases">
        <authorList>
            <person name="Swart Estienne"/>
        </authorList>
    </citation>
    <scope>NUCLEOTIDE SEQUENCE [LARGE SCALE GENOMIC DNA]</scope>
    <source>
        <strain evidence="1 2">130c</strain>
    </source>
</reference>
<dbReference type="Proteomes" id="UP000039865">
    <property type="component" value="Unassembled WGS sequence"/>
</dbReference>
<dbReference type="EMBL" id="CCKQ01014678">
    <property type="protein sequence ID" value="CDW86473.1"/>
    <property type="molecule type" value="Genomic_DNA"/>
</dbReference>
<dbReference type="OrthoDB" id="289113at2759"/>
<dbReference type="SUPFAM" id="SSF54001">
    <property type="entry name" value="Cysteine proteinases"/>
    <property type="match status" value="1"/>
</dbReference>
<dbReference type="InterPro" id="IPR011993">
    <property type="entry name" value="PH-like_dom_sf"/>
</dbReference>
<dbReference type="PANTHER" id="PTHR47112:SF1">
    <property type="entry name" value="PX DOMAIN-CONTAINING PROTEIN"/>
    <property type="match status" value="1"/>
</dbReference>
<sequence length="391" mass="45342">MESLDQVKDQVLRYAMTEKDVQTAKQSQDEIADRGDIDQFIVQMEDNLEGEELGMHYSYQKMSRDLQDYLNAFYSEGNMSGSGRLSRICQSDLQRRSVCFSGIMEKRSPRIIIGWQSRFFELKEGKLIYYKNEKPRGLINFDIVESESVVYSNSGAKARQILINGSLHLNRSLKNQRFDRIDEANFLKTADVGDIILFRGRRFGAKFTRQLTQSKFDHVAIILKFEAENKELFFLDSTSNVVKFRSNNPQIIGSKSHQMVKVQTIQGLNLQALEKFVKSVIGNKYHLPIRKVLFQRKSIDEGVKNRRFFCSELIAKAYKEVGLLNSDKGCHTYFPHNFSQKGKLELDKGATLGDEMLISFDEDEIKAERDRIIQENLKLQEYKNQMNQDKE</sequence>
<dbReference type="Gene3D" id="2.30.29.30">
    <property type="entry name" value="Pleckstrin-homology domain (PH domain)/Phosphotyrosine-binding domain (PTB)"/>
    <property type="match status" value="1"/>
</dbReference>
<evidence type="ECO:0000313" key="1">
    <source>
        <dbReference type="EMBL" id="CDW86473.1"/>
    </source>
</evidence>
<dbReference type="AlphaFoldDB" id="A0A078B070"/>